<evidence type="ECO:0000256" key="3">
    <source>
        <dbReference type="SAM" id="MobiDB-lite"/>
    </source>
</evidence>
<evidence type="ECO:0000313" key="6">
    <source>
        <dbReference type="Proteomes" id="UP000184295"/>
    </source>
</evidence>
<proteinExistence type="inferred from homology"/>
<evidence type="ECO:0000313" key="5">
    <source>
        <dbReference type="EMBL" id="SHE28119.1"/>
    </source>
</evidence>
<dbReference type="AlphaFoldDB" id="A0A1M4S7D0"/>
<dbReference type="PANTHER" id="PTHR30483">
    <property type="entry name" value="LEUCINE-SPECIFIC-BINDING PROTEIN"/>
    <property type="match status" value="1"/>
</dbReference>
<dbReference type="EMBL" id="FQUL01000001">
    <property type="protein sequence ID" value="SHE28119.1"/>
    <property type="molecule type" value="Genomic_DNA"/>
</dbReference>
<feature type="domain" description="Leucine-binding protein" evidence="4">
    <location>
        <begin position="59"/>
        <end position="409"/>
    </location>
</feature>
<dbReference type="SUPFAM" id="SSF53822">
    <property type="entry name" value="Periplasmic binding protein-like I"/>
    <property type="match status" value="1"/>
</dbReference>
<sequence>MVSRSLRSKALSQTIHPPGTTRDRPKISFRWIAFILALSFTASACQIVNSAPLTQSRVVTIGTLYAGSGAFESSSLPELEGLKFWIHEVNKRGGVYVRAYGGLATVNLVALDDKSSPSLARLLYRELITRYHVNLLVSDFGSVLTQPAIAMAQQHQMVLFDQSGTGSGFFLANDPFLVLCDLPTSQVWPLPLGKFLLRQMVKRVAIIYASNPFDSAQDQTVSTVLTKAGLPPVANISVPTSTTNYARYLRQIEPLKPKAVIEFGYFNNDVAFLNQIYHTPLDEALRFTAFPGQLLSDFIGRVPPQALAGTFTYNFPPSLRYRTTNSGLDTQRFDEIFMAWSKHPPNFLDVAGYNTGLIIQASLQHATDDTQLGIRAALNSISGHLNTLEGTFEIDSSGAQLGESLPIAKILYRHRTENFMSLKTVYP</sequence>
<evidence type="ECO:0000256" key="1">
    <source>
        <dbReference type="ARBA" id="ARBA00010062"/>
    </source>
</evidence>
<keyword evidence="2" id="KW-0732">Signal</keyword>
<organism evidence="5 6">
    <name type="scientific">Ferrithrix thermotolerans DSM 19514</name>
    <dbReference type="NCBI Taxonomy" id="1121881"/>
    <lineage>
        <taxon>Bacteria</taxon>
        <taxon>Bacillati</taxon>
        <taxon>Actinomycetota</taxon>
        <taxon>Acidimicrobiia</taxon>
        <taxon>Acidimicrobiales</taxon>
        <taxon>Acidimicrobiaceae</taxon>
        <taxon>Ferrithrix</taxon>
    </lineage>
</organism>
<dbReference type="Pfam" id="PF13458">
    <property type="entry name" value="Peripla_BP_6"/>
    <property type="match status" value="1"/>
</dbReference>
<dbReference type="InterPro" id="IPR028081">
    <property type="entry name" value="Leu-bd"/>
</dbReference>
<gene>
    <name evidence="5" type="ORF">SAMN02745225_00153</name>
</gene>
<accession>A0A1M4S7D0</accession>
<dbReference type="InterPro" id="IPR028082">
    <property type="entry name" value="Peripla_BP_I"/>
</dbReference>
<dbReference type="STRING" id="1121881.SAMN02745225_00153"/>
<dbReference type="Gene3D" id="3.40.50.2300">
    <property type="match status" value="2"/>
</dbReference>
<dbReference type="PANTHER" id="PTHR30483:SF6">
    <property type="entry name" value="PERIPLASMIC BINDING PROTEIN OF ABC TRANSPORTER FOR NATURAL AMINO ACIDS"/>
    <property type="match status" value="1"/>
</dbReference>
<comment type="similarity">
    <text evidence="1">Belongs to the leucine-binding protein family.</text>
</comment>
<feature type="region of interest" description="Disordered" evidence="3">
    <location>
        <begin position="1"/>
        <end position="22"/>
    </location>
</feature>
<protein>
    <submittedName>
        <fullName evidence="5">Amino acid/amide ABC transporter substrate-binding protein, HAAT family</fullName>
    </submittedName>
</protein>
<dbReference type="InterPro" id="IPR051010">
    <property type="entry name" value="BCAA_transport"/>
</dbReference>
<name>A0A1M4S7D0_9ACTN</name>
<evidence type="ECO:0000259" key="4">
    <source>
        <dbReference type="Pfam" id="PF13458"/>
    </source>
</evidence>
<reference evidence="6" key="1">
    <citation type="submission" date="2016-11" db="EMBL/GenBank/DDBJ databases">
        <authorList>
            <person name="Varghese N."/>
            <person name="Submissions S."/>
        </authorList>
    </citation>
    <scope>NUCLEOTIDE SEQUENCE [LARGE SCALE GENOMIC DNA]</scope>
    <source>
        <strain evidence="6">DSM 19514</strain>
    </source>
</reference>
<keyword evidence="6" id="KW-1185">Reference proteome</keyword>
<dbReference type="Proteomes" id="UP000184295">
    <property type="component" value="Unassembled WGS sequence"/>
</dbReference>
<evidence type="ECO:0000256" key="2">
    <source>
        <dbReference type="ARBA" id="ARBA00022729"/>
    </source>
</evidence>